<keyword evidence="6 7" id="KW-0472">Membrane</keyword>
<feature type="domain" description="Major facilitator superfamily (MFS) profile" evidence="8">
    <location>
        <begin position="1"/>
        <end position="174"/>
    </location>
</feature>
<evidence type="ECO:0000259" key="8">
    <source>
        <dbReference type="PROSITE" id="PS50850"/>
    </source>
</evidence>
<reference evidence="11 12" key="1">
    <citation type="submission" date="2018-06" db="EMBL/GenBank/DDBJ databases">
        <authorList>
            <consortium name="Pathogen Informatics"/>
            <person name="Doyle S."/>
        </authorList>
    </citation>
    <scope>NUCLEOTIDE SEQUENCE [LARGE SCALE GENOMIC DNA]</scope>
    <source>
        <strain evidence="9 11">NCTC10767</strain>
        <strain evidence="10 12">NCTC9081</strain>
    </source>
</reference>
<evidence type="ECO:0000256" key="3">
    <source>
        <dbReference type="ARBA" id="ARBA00022475"/>
    </source>
</evidence>
<feature type="transmembrane region" description="Helical" evidence="7">
    <location>
        <begin position="95"/>
        <end position="115"/>
    </location>
</feature>
<dbReference type="PANTHER" id="PTHR43045">
    <property type="entry name" value="SHIKIMATE TRANSPORTER"/>
    <property type="match status" value="1"/>
</dbReference>
<accession>A0A376DK08</accession>
<feature type="transmembrane region" description="Helical" evidence="7">
    <location>
        <begin position="121"/>
        <end position="141"/>
    </location>
</feature>
<gene>
    <name evidence="9" type="primary">proP_2</name>
    <name evidence="10" type="synonym">proP_1</name>
    <name evidence="9" type="ORF">NCTC10767_05383</name>
    <name evidence="10" type="ORF">NCTC9081_04125</name>
</gene>
<protein>
    <submittedName>
        <fullName evidence="9">Metabolite transport protein YdfJ</fullName>
    </submittedName>
</protein>
<feature type="transmembrane region" description="Helical" evidence="7">
    <location>
        <begin position="29"/>
        <end position="48"/>
    </location>
</feature>
<dbReference type="EMBL" id="UGCV01000008">
    <property type="protein sequence ID" value="STJ18630.1"/>
    <property type="molecule type" value="Genomic_DNA"/>
</dbReference>
<dbReference type="Gene3D" id="1.20.1250.20">
    <property type="entry name" value="MFS general substrate transporter like domains"/>
    <property type="match status" value="1"/>
</dbReference>
<evidence type="ECO:0000256" key="7">
    <source>
        <dbReference type="SAM" id="Phobius"/>
    </source>
</evidence>
<keyword evidence="2" id="KW-0813">Transport</keyword>
<evidence type="ECO:0000313" key="11">
    <source>
        <dbReference type="Proteomes" id="UP000254647"/>
    </source>
</evidence>
<evidence type="ECO:0000256" key="6">
    <source>
        <dbReference type="ARBA" id="ARBA00023136"/>
    </source>
</evidence>
<evidence type="ECO:0000256" key="2">
    <source>
        <dbReference type="ARBA" id="ARBA00022448"/>
    </source>
</evidence>
<sequence length="174" mass="18906">MVVSAIASTPQTIPFLGWLSDKIGRRIPYIIMNTSAIVLAWPMLSIIVDKSYAPSTIMVALIVIHNCAVLGLFALENITMAEMFGCKNRFTRMAISKEIGGLIASGFGPILAGIFCTMTESWYPIAIMIMAYSVIGLISALKMPEVKDRDLSALEDAAEDQPHVVRAAQPSRSL</sequence>
<proteinExistence type="predicted"/>
<dbReference type="Proteomes" id="UP000254647">
    <property type="component" value="Unassembled WGS sequence"/>
</dbReference>
<evidence type="ECO:0000313" key="9">
    <source>
        <dbReference type="EMBL" id="STC90202.1"/>
    </source>
</evidence>
<evidence type="ECO:0000313" key="12">
    <source>
        <dbReference type="Proteomes" id="UP000254716"/>
    </source>
</evidence>
<name>A0A376DK08_ECOLX</name>
<dbReference type="Pfam" id="PF07690">
    <property type="entry name" value="MFS_1"/>
    <property type="match status" value="1"/>
</dbReference>
<comment type="subcellular location">
    <subcellularLocation>
        <location evidence="1">Cell membrane</location>
        <topology evidence="1">Multi-pass membrane protein</topology>
    </subcellularLocation>
</comment>
<feature type="transmembrane region" description="Helical" evidence="7">
    <location>
        <begin position="54"/>
        <end position="75"/>
    </location>
</feature>
<dbReference type="Proteomes" id="UP000254716">
    <property type="component" value="Unassembled WGS sequence"/>
</dbReference>
<dbReference type="EMBL" id="UFXW01000004">
    <property type="protein sequence ID" value="STC90202.1"/>
    <property type="molecule type" value="Genomic_DNA"/>
</dbReference>
<dbReference type="GO" id="GO:0022857">
    <property type="term" value="F:transmembrane transporter activity"/>
    <property type="evidence" value="ECO:0007669"/>
    <property type="project" value="InterPro"/>
</dbReference>
<dbReference type="SUPFAM" id="SSF103473">
    <property type="entry name" value="MFS general substrate transporter"/>
    <property type="match status" value="1"/>
</dbReference>
<evidence type="ECO:0000256" key="1">
    <source>
        <dbReference type="ARBA" id="ARBA00004651"/>
    </source>
</evidence>
<dbReference type="AlphaFoldDB" id="A0A376DK08"/>
<dbReference type="PANTHER" id="PTHR43045:SF4">
    <property type="entry name" value="TRANSPORTER YDFJ-RELATED"/>
    <property type="match status" value="1"/>
</dbReference>
<evidence type="ECO:0000313" key="10">
    <source>
        <dbReference type="EMBL" id="STJ18630.1"/>
    </source>
</evidence>
<evidence type="ECO:0000256" key="5">
    <source>
        <dbReference type="ARBA" id="ARBA00022989"/>
    </source>
</evidence>
<dbReference type="InterPro" id="IPR011701">
    <property type="entry name" value="MFS"/>
</dbReference>
<dbReference type="InterPro" id="IPR020846">
    <property type="entry name" value="MFS_dom"/>
</dbReference>
<dbReference type="GO" id="GO:0005886">
    <property type="term" value="C:plasma membrane"/>
    <property type="evidence" value="ECO:0007669"/>
    <property type="project" value="UniProtKB-SubCell"/>
</dbReference>
<keyword evidence="5 7" id="KW-1133">Transmembrane helix</keyword>
<keyword evidence="4 7" id="KW-0812">Transmembrane</keyword>
<keyword evidence="3" id="KW-1003">Cell membrane</keyword>
<dbReference type="InterPro" id="IPR036259">
    <property type="entry name" value="MFS_trans_sf"/>
</dbReference>
<dbReference type="PROSITE" id="PS50850">
    <property type="entry name" value="MFS"/>
    <property type="match status" value="1"/>
</dbReference>
<evidence type="ECO:0000256" key="4">
    <source>
        <dbReference type="ARBA" id="ARBA00022692"/>
    </source>
</evidence>
<organism evidence="9 11">
    <name type="scientific">Escherichia coli</name>
    <dbReference type="NCBI Taxonomy" id="562"/>
    <lineage>
        <taxon>Bacteria</taxon>
        <taxon>Pseudomonadati</taxon>
        <taxon>Pseudomonadota</taxon>
        <taxon>Gammaproteobacteria</taxon>
        <taxon>Enterobacterales</taxon>
        <taxon>Enterobacteriaceae</taxon>
        <taxon>Escherichia</taxon>
    </lineage>
</organism>